<reference evidence="11" key="1">
    <citation type="submission" date="2018-01" db="EMBL/GenBank/DDBJ databases">
        <title>Genomic characterization of Leptospira inadai serogroup Lyme isolated from captured rat in Brazil and comparative analysis with human reference strain.</title>
        <authorList>
            <person name="Moreno L.Z."/>
            <person name="Loureiro A.P."/>
            <person name="Miraglia F."/>
            <person name="Kremer F.S."/>
            <person name="Eslabao M.R."/>
            <person name="Dellagostin O.A."/>
            <person name="Lilenbaum W."/>
            <person name="Moreno A.M."/>
        </authorList>
    </citation>
    <scope>NUCLEOTIDE SEQUENCE [LARGE SCALE GENOMIC DNA]</scope>
    <source>
        <strain evidence="11">M34/99</strain>
    </source>
</reference>
<dbReference type="Pfam" id="PF02367">
    <property type="entry name" value="TsaE"/>
    <property type="match status" value="1"/>
</dbReference>
<dbReference type="InterPro" id="IPR027417">
    <property type="entry name" value="P-loop_NTPase"/>
</dbReference>
<protein>
    <recommendedName>
        <fullName evidence="3">tRNA threonylcarbamoyladenosine biosynthesis protein TsaE</fullName>
    </recommendedName>
    <alternativeName>
        <fullName evidence="10">t(6)A37 threonylcarbamoyladenosine biosynthesis protein TsaE</fullName>
    </alternativeName>
</protein>
<accession>A0ABX4YJ67</accession>
<comment type="caution">
    <text evidence="11">The sequence shown here is derived from an EMBL/GenBank/DDBJ whole genome shotgun (WGS) entry which is preliminary data.</text>
</comment>
<keyword evidence="6" id="KW-0479">Metal-binding</keyword>
<gene>
    <name evidence="11" type="ORF">BES34_008695</name>
</gene>
<keyword evidence="7" id="KW-0547">Nucleotide-binding</keyword>
<evidence type="ECO:0000256" key="8">
    <source>
        <dbReference type="ARBA" id="ARBA00022840"/>
    </source>
</evidence>
<dbReference type="Gene3D" id="3.40.50.300">
    <property type="entry name" value="P-loop containing nucleotide triphosphate hydrolases"/>
    <property type="match status" value="1"/>
</dbReference>
<comment type="subcellular location">
    <subcellularLocation>
        <location evidence="1">Cytoplasm</location>
    </subcellularLocation>
</comment>
<organism evidence="11 12">
    <name type="scientific">Leptospira inadai serovar Lyme</name>
    <dbReference type="NCBI Taxonomy" id="293084"/>
    <lineage>
        <taxon>Bacteria</taxon>
        <taxon>Pseudomonadati</taxon>
        <taxon>Spirochaetota</taxon>
        <taxon>Spirochaetia</taxon>
        <taxon>Leptospirales</taxon>
        <taxon>Leptospiraceae</taxon>
        <taxon>Leptospira</taxon>
    </lineage>
</organism>
<evidence type="ECO:0000256" key="10">
    <source>
        <dbReference type="ARBA" id="ARBA00032441"/>
    </source>
</evidence>
<evidence type="ECO:0000256" key="3">
    <source>
        <dbReference type="ARBA" id="ARBA00019010"/>
    </source>
</evidence>
<keyword evidence="12" id="KW-1185">Reference proteome</keyword>
<dbReference type="PANTHER" id="PTHR33540">
    <property type="entry name" value="TRNA THREONYLCARBAMOYLADENOSINE BIOSYNTHESIS PROTEIN TSAE"/>
    <property type="match status" value="1"/>
</dbReference>
<evidence type="ECO:0000313" key="11">
    <source>
        <dbReference type="EMBL" id="PNV75326.1"/>
    </source>
</evidence>
<dbReference type="Proteomes" id="UP000094669">
    <property type="component" value="Unassembled WGS sequence"/>
</dbReference>
<keyword evidence="8" id="KW-0067">ATP-binding</keyword>
<keyword evidence="9" id="KW-0460">Magnesium</keyword>
<dbReference type="PANTHER" id="PTHR33540:SF2">
    <property type="entry name" value="TRNA THREONYLCARBAMOYLADENOSINE BIOSYNTHESIS PROTEIN TSAE"/>
    <property type="match status" value="1"/>
</dbReference>
<evidence type="ECO:0000256" key="7">
    <source>
        <dbReference type="ARBA" id="ARBA00022741"/>
    </source>
</evidence>
<evidence type="ECO:0000256" key="5">
    <source>
        <dbReference type="ARBA" id="ARBA00022694"/>
    </source>
</evidence>
<dbReference type="NCBIfam" id="TIGR00150">
    <property type="entry name" value="T6A_YjeE"/>
    <property type="match status" value="1"/>
</dbReference>
<sequence>MRKEYDNISLDALNIPARSLAKSIGKVWKLGNHPVVLLSGKMGSGKTTFVSYFVRNLCKELGAEIESLSIFVNSPTYTFLNEYPLPIFQNANGEFLSVYHFDLFRLSDEIEADDLGFYDYWGSRGICLVEWWERAKENFLSLPFGVQIKIEEYTEETRDLSIEWSGSGWKRFEPELYLILKEEKEEVG</sequence>
<evidence type="ECO:0000256" key="4">
    <source>
        <dbReference type="ARBA" id="ARBA00022490"/>
    </source>
</evidence>
<dbReference type="EMBL" id="MCRM02000007">
    <property type="protein sequence ID" value="PNV75326.1"/>
    <property type="molecule type" value="Genomic_DNA"/>
</dbReference>
<evidence type="ECO:0000256" key="1">
    <source>
        <dbReference type="ARBA" id="ARBA00004496"/>
    </source>
</evidence>
<dbReference type="InterPro" id="IPR003442">
    <property type="entry name" value="T6A_TsaE"/>
</dbReference>
<evidence type="ECO:0000256" key="6">
    <source>
        <dbReference type="ARBA" id="ARBA00022723"/>
    </source>
</evidence>
<keyword evidence="5" id="KW-0819">tRNA processing</keyword>
<name>A0ABX4YJ67_9LEPT</name>
<comment type="similarity">
    <text evidence="2">Belongs to the TsaE family.</text>
</comment>
<dbReference type="SUPFAM" id="SSF52540">
    <property type="entry name" value="P-loop containing nucleoside triphosphate hydrolases"/>
    <property type="match status" value="1"/>
</dbReference>
<dbReference type="RefSeq" id="WP_010416449.1">
    <property type="nucleotide sequence ID" value="NZ_MCRM02000007.1"/>
</dbReference>
<evidence type="ECO:0000256" key="2">
    <source>
        <dbReference type="ARBA" id="ARBA00007599"/>
    </source>
</evidence>
<evidence type="ECO:0000256" key="9">
    <source>
        <dbReference type="ARBA" id="ARBA00022842"/>
    </source>
</evidence>
<keyword evidence="4" id="KW-0963">Cytoplasm</keyword>
<evidence type="ECO:0000313" key="12">
    <source>
        <dbReference type="Proteomes" id="UP000094669"/>
    </source>
</evidence>
<proteinExistence type="inferred from homology"/>